<dbReference type="OrthoDB" id="278338at2759"/>
<evidence type="ECO:0000313" key="1">
    <source>
        <dbReference type="EMBL" id="PIK36604.1"/>
    </source>
</evidence>
<protein>
    <submittedName>
        <fullName evidence="1">Putative calcium uniporter protein, mitochondrial</fullName>
    </submittedName>
</protein>
<organism evidence="1 2">
    <name type="scientific">Stichopus japonicus</name>
    <name type="common">Sea cucumber</name>
    <dbReference type="NCBI Taxonomy" id="307972"/>
    <lineage>
        <taxon>Eukaryota</taxon>
        <taxon>Metazoa</taxon>
        <taxon>Echinodermata</taxon>
        <taxon>Eleutherozoa</taxon>
        <taxon>Echinozoa</taxon>
        <taxon>Holothuroidea</taxon>
        <taxon>Aspidochirotacea</taxon>
        <taxon>Aspidochirotida</taxon>
        <taxon>Stichopodidae</taxon>
        <taxon>Apostichopus</taxon>
    </lineage>
</organism>
<name>A0A2G8JLH2_STIJA</name>
<dbReference type="Proteomes" id="UP000230750">
    <property type="component" value="Unassembled WGS sequence"/>
</dbReference>
<accession>A0A2G8JLH2</accession>
<comment type="caution">
    <text evidence="1">The sequence shown here is derived from an EMBL/GenBank/DDBJ whole genome shotgun (WGS) entry which is preliminary data.</text>
</comment>
<evidence type="ECO:0000313" key="2">
    <source>
        <dbReference type="Proteomes" id="UP000230750"/>
    </source>
</evidence>
<dbReference type="AlphaFoldDB" id="A0A2G8JLH2"/>
<dbReference type="STRING" id="307972.A0A2G8JLH2"/>
<sequence>KTCLMPLWQQSVTLCSAASGDQELKCELQNGLPTILVPLPSKLETCQFTLKPVTETVGDFLTHVMSEDGGVERVALYSEDDIIIARSTSIDVLMRKPFKLRINDNRYMVHPPDLALLTCHAQSGLGTMFSTCSNWSLCPLTTAYLSGD</sequence>
<reference evidence="1 2" key="1">
    <citation type="journal article" date="2017" name="PLoS Biol.">
        <title>The sea cucumber genome provides insights into morphological evolution and visceral regeneration.</title>
        <authorList>
            <person name="Zhang X."/>
            <person name="Sun L."/>
            <person name="Yuan J."/>
            <person name="Sun Y."/>
            <person name="Gao Y."/>
            <person name="Zhang L."/>
            <person name="Li S."/>
            <person name="Dai H."/>
            <person name="Hamel J.F."/>
            <person name="Liu C."/>
            <person name="Yu Y."/>
            <person name="Liu S."/>
            <person name="Lin W."/>
            <person name="Guo K."/>
            <person name="Jin S."/>
            <person name="Xu P."/>
            <person name="Storey K.B."/>
            <person name="Huan P."/>
            <person name="Zhang T."/>
            <person name="Zhou Y."/>
            <person name="Zhang J."/>
            <person name="Lin C."/>
            <person name="Li X."/>
            <person name="Xing L."/>
            <person name="Huo D."/>
            <person name="Sun M."/>
            <person name="Wang L."/>
            <person name="Mercier A."/>
            <person name="Li F."/>
            <person name="Yang H."/>
            <person name="Xiang J."/>
        </authorList>
    </citation>
    <scope>NUCLEOTIDE SEQUENCE [LARGE SCALE GENOMIC DNA]</scope>
    <source>
        <strain evidence="1">Shaxun</strain>
        <tissue evidence="1">Muscle</tissue>
    </source>
</reference>
<gene>
    <name evidence="1" type="ORF">BSL78_26564</name>
</gene>
<proteinExistence type="predicted"/>
<feature type="non-terminal residue" evidence="1">
    <location>
        <position position="1"/>
    </location>
</feature>
<dbReference type="EMBL" id="MRZV01001646">
    <property type="protein sequence ID" value="PIK36604.1"/>
    <property type="molecule type" value="Genomic_DNA"/>
</dbReference>
<keyword evidence="2" id="KW-1185">Reference proteome</keyword>